<reference evidence="2" key="1">
    <citation type="journal article" date="2011" name="PLoS Genet.">
        <title>Genomic analysis of the necrotrophic fungal pathogens Sclerotinia sclerotiorum and Botrytis cinerea.</title>
        <authorList>
            <person name="Amselem J."/>
            <person name="Cuomo C.A."/>
            <person name="van Kan J.A."/>
            <person name="Viaud M."/>
            <person name="Benito E.P."/>
            <person name="Couloux A."/>
            <person name="Coutinho P.M."/>
            <person name="de Vries R.P."/>
            <person name="Dyer P.S."/>
            <person name="Fillinger S."/>
            <person name="Fournier E."/>
            <person name="Gout L."/>
            <person name="Hahn M."/>
            <person name="Kohn L."/>
            <person name="Lapalu N."/>
            <person name="Plummer K.M."/>
            <person name="Pradier J.M."/>
            <person name="Quevillon E."/>
            <person name="Sharon A."/>
            <person name="Simon A."/>
            <person name="ten Have A."/>
            <person name="Tudzynski B."/>
            <person name="Tudzynski P."/>
            <person name="Wincker P."/>
            <person name="Andrew M."/>
            <person name="Anthouard V."/>
            <person name="Beever R.E."/>
            <person name="Beffa R."/>
            <person name="Benoit I."/>
            <person name="Bouzid O."/>
            <person name="Brault B."/>
            <person name="Chen Z."/>
            <person name="Choquer M."/>
            <person name="Collemare J."/>
            <person name="Cotton P."/>
            <person name="Danchin E.G."/>
            <person name="Da Silva C."/>
            <person name="Gautier A."/>
            <person name="Giraud C."/>
            <person name="Giraud T."/>
            <person name="Gonzalez C."/>
            <person name="Grossetete S."/>
            <person name="Guldener U."/>
            <person name="Henrissat B."/>
            <person name="Howlett B.J."/>
            <person name="Kodira C."/>
            <person name="Kretschmer M."/>
            <person name="Lappartient A."/>
            <person name="Leroch M."/>
            <person name="Levis C."/>
            <person name="Mauceli E."/>
            <person name="Neuveglise C."/>
            <person name="Oeser B."/>
            <person name="Pearson M."/>
            <person name="Poulain J."/>
            <person name="Poussereau N."/>
            <person name="Quesneville H."/>
            <person name="Rascle C."/>
            <person name="Schumacher J."/>
            <person name="Segurens B."/>
            <person name="Sexton A."/>
            <person name="Silva E."/>
            <person name="Sirven C."/>
            <person name="Soanes D.M."/>
            <person name="Talbot N.J."/>
            <person name="Templeton M."/>
            <person name="Yandava C."/>
            <person name="Yarden O."/>
            <person name="Zeng Q."/>
            <person name="Rollins J.A."/>
            <person name="Lebrun M.H."/>
            <person name="Dickman M."/>
        </authorList>
    </citation>
    <scope>NUCLEOTIDE SEQUENCE [LARGE SCALE GENOMIC DNA]</scope>
    <source>
        <strain evidence="2">T4</strain>
    </source>
</reference>
<protein>
    <submittedName>
        <fullName evidence="1">Uncharacterized protein</fullName>
    </submittedName>
</protein>
<accession>G2XXI1</accession>
<dbReference type="InParanoid" id="G2XXI1"/>
<name>G2XXI1_BOTF4</name>
<proteinExistence type="predicted"/>
<dbReference type="Proteomes" id="UP000008177">
    <property type="component" value="Unplaced contigs"/>
</dbReference>
<sequence>MKGREAKGHSSLEHMKGIVKEGVAKRAKMIKKLGKGDACHCTSKRAAAAGIADVRQEIRDDFSMQHGDGKDTGKNCECMSREDGDHHLDLDTNDRSNNKCIDVTCGIQIPRVCSDSEAIVGSEA</sequence>
<dbReference type="AlphaFoldDB" id="G2XXI1"/>
<evidence type="ECO:0000313" key="2">
    <source>
        <dbReference type="Proteomes" id="UP000008177"/>
    </source>
</evidence>
<organism evidence="1 2">
    <name type="scientific">Botryotinia fuckeliana (strain T4)</name>
    <name type="common">Noble rot fungus</name>
    <name type="synonym">Botrytis cinerea</name>
    <dbReference type="NCBI Taxonomy" id="999810"/>
    <lineage>
        <taxon>Eukaryota</taxon>
        <taxon>Fungi</taxon>
        <taxon>Dikarya</taxon>
        <taxon>Ascomycota</taxon>
        <taxon>Pezizomycotina</taxon>
        <taxon>Leotiomycetes</taxon>
        <taxon>Helotiales</taxon>
        <taxon>Sclerotiniaceae</taxon>
        <taxon>Botrytis</taxon>
    </lineage>
</organism>
<dbReference type="EMBL" id="FQ790275">
    <property type="protein sequence ID" value="CCD45020.1"/>
    <property type="molecule type" value="Genomic_DNA"/>
</dbReference>
<dbReference type="HOGENOM" id="CLU_2003557_0_0_1"/>
<gene>
    <name evidence="1" type="ORF">BofuT4_P007370.1</name>
</gene>
<evidence type="ECO:0000313" key="1">
    <source>
        <dbReference type="EMBL" id="CCD45020.1"/>
    </source>
</evidence>